<feature type="binding site" evidence="7">
    <location>
        <position position="183"/>
    </location>
    <ligand>
        <name>Na(+)</name>
        <dbReference type="ChEBI" id="CHEBI:29101"/>
    </ligand>
</feature>
<comment type="subcellular location">
    <subcellularLocation>
        <location evidence="7">Cytoplasm</location>
    </subcellularLocation>
</comment>
<keyword evidence="3 7" id="KW-0645">Protease</keyword>
<dbReference type="InterPro" id="IPR029055">
    <property type="entry name" value="Ntn_hydrolases_N"/>
</dbReference>
<dbReference type="EC" id="3.4.25.2" evidence="7"/>
<dbReference type="NCBIfam" id="NF003964">
    <property type="entry name" value="PRK05456.1"/>
    <property type="match status" value="1"/>
</dbReference>
<dbReference type="Gene3D" id="3.60.20.10">
    <property type="entry name" value="Glutamine Phosphoribosylpyrophosphate, subunit 1, domain 1"/>
    <property type="match status" value="1"/>
</dbReference>
<dbReference type="InterPro" id="IPR023333">
    <property type="entry name" value="Proteasome_suB-type"/>
</dbReference>
<dbReference type="GO" id="GO:0006508">
    <property type="term" value="P:proteolysis"/>
    <property type="evidence" value="ECO:0007669"/>
    <property type="project" value="UniProtKB-KW"/>
</dbReference>
<dbReference type="InterPro" id="IPR001353">
    <property type="entry name" value="Proteasome_sua/b"/>
</dbReference>
<keyword evidence="2 7" id="KW-0021">Allosteric enzyme</keyword>
<keyword evidence="5 7" id="KW-0378">Hydrolase</keyword>
<evidence type="ECO:0000256" key="1">
    <source>
        <dbReference type="ARBA" id="ARBA00006053"/>
    </source>
</evidence>
<keyword evidence="7" id="KW-0479">Metal-binding</keyword>
<evidence type="ECO:0000256" key="2">
    <source>
        <dbReference type="ARBA" id="ARBA00022533"/>
    </source>
</evidence>
<dbReference type="InterPro" id="IPR022281">
    <property type="entry name" value="ATP-dep_Prtase_HsIV_su"/>
</dbReference>
<keyword evidence="4 7" id="KW-0888">Threonine protease</keyword>
<evidence type="ECO:0000256" key="7">
    <source>
        <dbReference type="HAMAP-Rule" id="MF_00248"/>
    </source>
</evidence>
<dbReference type="CDD" id="cd01913">
    <property type="entry name" value="protease_HslV"/>
    <property type="match status" value="1"/>
</dbReference>
<comment type="activity regulation">
    <text evidence="7">Allosterically activated by HslU binding.</text>
</comment>
<reference evidence="8 9" key="1">
    <citation type="journal article" date="2016" name="Microbes Environ.">
        <title>Phylogenetically diverse aerobic anoxygenic phototrophic bacteria isolated from epilithic biofilms in Tama river, Japan.</title>
        <authorList>
            <person name="Hirose S."/>
            <person name="Matsuura K."/>
            <person name="Haruta S."/>
        </authorList>
    </citation>
    <scope>NUCLEOTIDE SEQUENCE [LARGE SCALE GENOMIC DNA]</scope>
    <source>
        <strain evidence="8 9">S08</strain>
    </source>
</reference>
<feature type="active site" evidence="7">
    <location>
        <position position="25"/>
    </location>
</feature>
<organism evidence="8 9">
    <name type="scientific">Roseomonas fluvialis</name>
    <dbReference type="NCBI Taxonomy" id="1750527"/>
    <lineage>
        <taxon>Bacteria</taxon>
        <taxon>Pseudomonadati</taxon>
        <taxon>Pseudomonadota</taxon>
        <taxon>Alphaproteobacteria</taxon>
        <taxon>Acetobacterales</taxon>
        <taxon>Roseomonadaceae</taxon>
        <taxon>Roseomonas</taxon>
    </lineage>
</organism>
<dbReference type="Proteomes" id="UP000831327">
    <property type="component" value="Chromosome"/>
</dbReference>
<protein>
    <recommendedName>
        <fullName evidence="7">ATP-dependent protease subunit HslV</fullName>
        <ecNumber evidence="7">3.4.25.2</ecNumber>
    </recommendedName>
</protein>
<evidence type="ECO:0000256" key="6">
    <source>
        <dbReference type="ARBA" id="ARBA00023053"/>
    </source>
</evidence>
<evidence type="ECO:0000313" key="8">
    <source>
        <dbReference type="EMBL" id="BDG70158.1"/>
    </source>
</evidence>
<feature type="binding site" evidence="7">
    <location>
        <position position="186"/>
    </location>
    <ligand>
        <name>Na(+)</name>
        <dbReference type="ChEBI" id="CHEBI:29101"/>
    </ligand>
</feature>
<proteinExistence type="inferred from homology"/>
<dbReference type="GO" id="GO:0008233">
    <property type="term" value="F:peptidase activity"/>
    <property type="evidence" value="ECO:0007669"/>
    <property type="project" value="UniProtKB-KW"/>
</dbReference>
<gene>
    <name evidence="7 8" type="primary">hslV</name>
    <name evidence="8" type="ORF">Rmf_00870</name>
</gene>
<dbReference type="PANTHER" id="PTHR32194:SF7">
    <property type="entry name" value="ATP-DEPENDENT PROTEASE SUBUNIT HSLV"/>
    <property type="match status" value="1"/>
</dbReference>
<dbReference type="PANTHER" id="PTHR32194">
    <property type="entry name" value="METALLOPROTEASE TLDD"/>
    <property type="match status" value="1"/>
</dbReference>
<dbReference type="SUPFAM" id="SSF56235">
    <property type="entry name" value="N-terminal nucleophile aminohydrolases (Ntn hydrolases)"/>
    <property type="match status" value="1"/>
</dbReference>
<accession>A0ABN6NXJ5</accession>
<dbReference type="HAMAP" id="MF_00248">
    <property type="entry name" value="HslV"/>
    <property type="match status" value="1"/>
</dbReference>
<keyword evidence="9" id="KW-1185">Reference proteome</keyword>
<comment type="function">
    <text evidence="7">Protease subunit of a proteasome-like degradation complex believed to be a general protein degrading machinery.</text>
</comment>
<dbReference type="PROSITE" id="PS51476">
    <property type="entry name" value="PROTEASOME_BETA_2"/>
    <property type="match status" value="1"/>
</dbReference>
<evidence type="ECO:0000256" key="5">
    <source>
        <dbReference type="ARBA" id="ARBA00022801"/>
    </source>
</evidence>
<comment type="subunit">
    <text evidence="7">A double ring-shaped homohexamer of HslV is capped on each side by a ring-shaped HslU homohexamer. The assembly of the HslU/HslV complex is dependent on binding of ATP.</text>
</comment>
<name>A0ABN6NXJ5_9PROT</name>
<dbReference type="Pfam" id="PF00227">
    <property type="entry name" value="Proteasome"/>
    <property type="match status" value="1"/>
</dbReference>
<evidence type="ECO:0000256" key="3">
    <source>
        <dbReference type="ARBA" id="ARBA00022670"/>
    </source>
</evidence>
<sequence>MRGNGAHIRAVMNSPHHDPLGWHGTTILCVRKAGRVAMAGDGQVSLGQTVVKGNARKVRRIAQGRVLAGFAGATADAFTLLERLEAKLERFPDQLERACVDLAKDWRTDRYLRRLEALLAVADAKRSLLVTGQGDVLDPEDGVIGIGSGGNYALAAARALLPLDGIDAEEICRRSMKIAADICVYTNGNFVLESLEAQA</sequence>
<comment type="similarity">
    <text evidence="1 7">Belongs to the peptidase T1B family. HslV subfamily.</text>
</comment>
<dbReference type="PIRSF" id="PIRSF039093">
    <property type="entry name" value="HslV"/>
    <property type="match status" value="1"/>
</dbReference>
<feature type="binding site" evidence="7">
    <location>
        <position position="180"/>
    </location>
    <ligand>
        <name>Na(+)</name>
        <dbReference type="ChEBI" id="CHEBI:29101"/>
    </ligand>
</feature>
<dbReference type="EMBL" id="AP025637">
    <property type="protein sequence ID" value="BDG70158.1"/>
    <property type="molecule type" value="Genomic_DNA"/>
</dbReference>
<comment type="catalytic activity">
    <reaction evidence="7">
        <text>ATP-dependent cleavage of peptide bonds with broad specificity.</text>
        <dbReference type="EC" id="3.4.25.2"/>
    </reaction>
</comment>
<keyword evidence="6 7" id="KW-0915">Sodium</keyword>
<evidence type="ECO:0000313" key="9">
    <source>
        <dbReference type="Proteomes" id="UP000831327"/>
    </source>
</evidence>
<keyword evidence="7" id="KW-0963">Cytoplasm</keyword>
<dbReference type="NCBIfam" id="TIGR03692">
    <property type="entry name" value="ATP_dep_HslV"/>
    <property type="match status" value="1"/>
</dbReference>
<evidence type="ECO:0000256" key="4">
    <source>
        <dbReference type="ARBA" id="ARBA00022698"/>
    </source>
</evidence>